<sequence>MGGRFLTFNLINLFEGYSFWILALNAA</sequence>
<accession>A0A2P2QR25</accession>
<evidence type="ECO:0000313" key="1">
    <source>
        <dbReference type="EMBL" id="MBX69398.1"/>
    </source>
</evidence>
<protein>
    <submittedName>
        <fullName evidence="1">Uncharacterized protein</fullName>
    </submittedName>
</protein>
<dbReference type="AlphaFoldDB" id="A0A2P2QR25"/>
<organism evidence="1">
    <name type="scientific">Rhizophora mucronata</name>
    <name type="common">Asiatic mangrove</name>
    <dbReference type="NCBI Taxonomy" id="61149"/>
    <lineage>
        <taxon>Eukaryota</taxon>
        <taxon>Viridiplantae</taxon>
        <taxon>Streptophyta</taxon>
        <taxon>Embryophyta</taxon>
        <taxon>Tracheophyta</taxon>
        <taxon>Spermatophyta</taxon>
        <taxon>Magnoliopsida</taxon>
        <taxon>eudicotyledons</taxon>
        <taxon>Gunneridae</taxon>
        <taxon>Pentapetalae</taxon>
        <taxon>rosids</taxon>
        <taxon>fabids</taxon>
        <taxon>Malpighiales</taxon>
        <taxon>Rhizophoraceae</taxon>
        <taxon>Rhizophora</taxon>
    </lineage>
</organism>
<name>A0A2P2QR25_RHIMU</name>
<dbReference type="EMBL" id="GGEC01088914">
    <property type="protein sequence ID" value="MBX69398.1"/>
    <property type="molecule type" value="Transcribed_RNA"/>
</dbReference>
<reference evidence="1" key="1">
    <citation type="submission" date="2018-02" db="EMBL/GenBank/DDBJ databases">
        <title>Rhizophora mucronata_Transcriptome.</title>
        <authorList>
            <person name="Meera S.P."/>
            <person name="Sreeshan A."/>
            <person name="Augustine A."/>
        </authorList>
    </citation>
    <scope>NUCLEOTIDE SEQUENCE</scope>
    <source>
        <tissue evidence="1">Leaf</tissue>
    </source>
</reference>
<proteinExistence type="predicted"/>